<dbReference type="CDD" id="cd07377">
    <property type="entry name" value="WHTH_GntR"/>
    <property type="match status" value="1"/>
</dbReference>
<evidence type="ECO:0000256" key="2">
    <source>
        <dbReference type="ARBA" id="ARBA00023125"/>
    </source>
</evidence>
<dbReference type="Gene3D" id="3.40.1410.10">
    <property type="entry name" value="Chorismate lyase-like"/>
    <property type="match status" value="1"/>
</dbReference>
<dbReference type="PANTHER" id="PTHR44846:SF1">
    <property type="entry name" value="MANNOSYL-D-GLYCERATE TRANSPORT_METABOLISM SYSTEM REPRESSOR MNGR-RELATED"/>
    <property type="match status" value="1"/>
</dbReference>
<organism evidence="5 6">
    <name type="scientific">Pseudothermotoga hypogea DSM 11164 = NBRC 106472</name>
    <dbReference type="NCBI Taxonomy" id="1123384"/>
    <lineage>
        <taxon>Bacteria</taxon>
        <taxon>Thermotogati</taxon>
        <taxon>Thermotogota</taxon>
        <taxon>Thermotogae</taxon>
        <taxon>Thermotogales</taxon>
        <taxon>Thermotogaceae</taxon>
        <taxon>Pseudothermotoga</taxon>
    </lineage>
</organism>
<accession>A0A0X1KRF5</accession>
<dbReference type="PROSITE" id="PS50949">
    <property type="entry name" value="HTH_GNTR"/>
    <property type="match status" value="1"/>
</dbReference>
<dbReference type="RefSeq" id="WP_031505401.1">
    <property type="nucleotide sequence ID" value="NC_022795.1"/>
</dbReference>
<dbReference type="PANTHER" id="PTHR44846">
    <property type="entry name" value="MANNOSYL-D-GLYCERATE TRANSPORT/METABOLISM SYSTEM REPRESSOR MNGR-RELATED"/>
    <property type="match status" value="1"/>
</dbReference>
<dbReference type="InterPro" id="IPR036390">
    <property type="entry name" value="WH_DNA-bd_sf"/>
</dbReference>
<keyword evidence="2" id="KW-0238">DNA-binding</keyword>
<dbReference type="Pfam" id="PF00392">
    <property type="entry name" value="GntR"/>
    <property type="match status" value="1"/>
</dbReference>
<dbReference type="GO" id="GO:0003700">
    <property type="term" value="F:DNA-binding transcription factor activity"/>
    <property type="evidence" value="ECO:0007669"/>
    <property type="project" value="InterPro"/>
</dbReference>
<dbReference type="GO" id="GO:0003677">
    <property type="term" value="F:DNA binding"/>
    <property type="evidence" value="ECO:0007669"/>
    <property type="project" value="UniProtKB-KW"/>
</dbReference>
<dbReference type="InterPro" id="IPR011663">
    <property type="entry name" value="UTRA"/>
</dbReference>
<evidence type="ECO:0000256" key="3">
    <source>
        <dbReference type="ARBA" id="ARBA00023163"/>
    </source>
</evidence>
<dbReference type="AlphaFoldDB" id="A0A0X1KRF5"/>
<dbReference type="InterPro" id="IPR050679">
    <property type="entry name" value="Bact_HTH_transcr_reg"/>
</dbReference>
<dbReference type="Gene3D" id="1.10.10.10">
    <property type="entry name" value="Winged helix-like DNA-binding domain superfamily/Winged helix DNA-binding domain"/>
    <property type="match status" value="1"/>
</dbReference>
<keyword evidence="6" id="KW-1185">Reference proteome</keyword>
<evidence type="ECO:0000256" key="1">
    <source>
        <dbReference type="ARBA" id="ARBA00023015"/>
    </source>
</evidence>
<dbReference type="PATRIC" id="fig|1123384.7.peg.1248"/>
<reference evidence="5 6" key="1">
    <citation type="submission" date="2014-01" db="EMBL/GenBank/DDBJ databases">
        <title>Genome sequencing of Thermotog hypogea.</title>
        <authorList>
            <person name="Zhang X."/>
            <person name="Alvare G."/>
            <person name="Fristensky B."/>
            <person name="Chen L."/>
            <person name="Suen T."/>
            <person name="Chen Q."/>
            <person name="Ma K."/>
        </authorList>
    </citation>
    <scope>NUCLEOTIDE SEQUENCE [LARGE SCALE GENOMIC DNA]</scope>
    <source>
        <strain evidence="5 6">DSM 11164</strain>
    </source>
</reference>
<dbReference type="STRING" id="1123384.AJ81_06210"/>
<dbReference type="SUPFAM" id="SSF46785">
    <property type="entry name" value="Winged helix' DNA-binding domain"/>
    <property type="match status" value="1"/>
</dbReference>
<name>A0A0X1KRF5_9THEM</name>
<protein>
    <submittedName>
        <fullName evidence="5">GntR family transcriptional regulator</fullName>
    </submittedName>
</protein>
<dbReference type="Pfam" id="PF07702">
    <property type="entry name" value="UTRA"/>
    <property type="match status" value="1"/>
</dbReference>
<dbReference type="InterPro" id="IPR036388">
    <property type="entry name" value="WH-like_DNA-bd_sf"/>
</dbReference>
<evidence type="ECO:0000259" key="4">
    <source>
        <dbReference type="PROSITE" id="PS50949"/>
    </source>
</evidence>
<gene>
    <name evidence="5" type="ORF">AJ81_06210</name>
</gene>
<dbReference type="KEGG" id="phy:AJ81_06210"/>
<evidence type="ECO:0000313" key="5">
    <source>
        <dbReference type="EMBL" id="AJC73852.1"/>
    </source>
</evidence>
<keyword evidence="1" id="KW-0805">Transcription regulation</keyword>
<proteinExistence type="predicted"/>
<feature type="domain" description="HTH gntR-type" evidence="4">
    <location>
        <begin position="8"/>
        <end position="76"/>
    </location>
</feature>
<dbReference type="EMBL" id="CP007141">
    <property type="protein sequence ID" value="AJC73852.1"/>
    <property type="molecule type" value="Genomic_DNA"/>
</dbReference>
<dbReference type="Proteomes" id="UP000077469">
    <property type="component" value="Chromosome"/>
</dbReference>
<dbReference type="InterPro" id="IPR028978">
    <property type="entry name" value="Chorismate_lyase_/UTRA_dom_sf"/>
</dbReference>
<dbReference type="FunFam" id="1.10.10.10:FF:000079">
    <property type="entry name" value="GntR family transcriptional regulator"/>
    <property type="match status" value="1"/>
</dbReference>
<dbReference type="PRINTS" id="PR00035">
    <property type="entry name" value="HTHGNTR"/>
</dbReference>
<dbReference type="InterPro" id="IPR000524">
    <property type="entry name" value="Tscrpt_reg_HTH_GntR"/>
</dbReference>
<dbReference type="GO" id="GO:0045892">
    <property type="term" value="P:negative regulation of DNA-templated transcription"/>
    <property type="evidence" value="ECO:0007669"/>
    <property type="project" value="TreeGrafter"/>
</dbReference>
<dbReference type="PaxDb" id="1123384-AJ81_06210"/>
<evidence type="ECO:0000313" key="6">
    <source>
        <dbReference type="Proteomes" id="UP000077469"/>
    </source>
</evidence>
<dbReference type="OrthoDB" id="457376at2"/>
<dbReference type="SMART" id="SM00345">
    <property type="entry name" value="HTH_GNTR"/>
    <property type="match status" value="1"/>
</dbReference>
<dbReference type="SMART" id="SM00866">
    <property type="entry name" value="UTRA"/>
    <property type="match status" value="1"/>
</dbReference>
<dbReference type="SUPFAM" id="SSF64288">
    <property type="entry name" value="Chorismate lyase-like"/>
    <property type="match status" value="1"/>
</dbReference>
<sequence>MLDKSSAVPLYAQLAEKLKEKILRGEWKDGEKIPPEFELMEKYGVSRATVRAAIDTLVAEGFLVKRHGIGTFVRKFRPTFSFEPLISLNYALETFGFVSKNVVLKKGYLKVDENLSCDARWKAVQECFLVKRLRYVDEFPIVVEESYFHPEIAKAIENEDLTKSLAKVFFESLKHIEIARIEQIIEPCTQKEAEDHVQGLIDTDTFLKMSRWIYVKDHTEPVYYLLLFMRADLSRLRG</sequence>
<keyword evidence="3" id="KW-0804">Transcription</keyword>